<gene>
    <name evidence="3" type="ORF">DGAL_LOCUS4414</name>
</gene>
<reference evidence="3" key="1">
    <citation type="submission" date="2021-11" db="EMBL/GenBank/DDBJ databases">
        <authorList>
            <person name="Schell T."/>
        </authorList>
    </citation>
    <scope>NUCLEOTIDE SEQUENCE</scope>
    <source>
        <strain evidence="3">M5</strain>
    </source>
</reference>
<dbReference type="PANTHER" id="PTHR33273:SF4">
    <property type="entry name" value="ENDONUCLEASE_EXONUCLEASE_PHOSPHATASE DOMAIN-CONTAINING PROTEIN"/>
    <property type="match status" value="1"/>
</dbReference>
<name>A0A8J2RLN2_9CRUS</name>
<comment type="caution">
    <text evidence="3">The sequence shown here is derived from an EMBL/GenBank/DDBJ whole genome shotgun (WGS) entry which is preliminary data.</text>
</comment>
<dbReference type="InterPro" id="IPR005135">
    <property type="entry name" value="Endo/exonuclease/phosphatase"/>
</dbReference>
<dbReference type="SUPFAM" id="SSF56219">
    <property type="entry name" value="DNase I-like"/>
    <property type="match status" value="1"/>
</dbReference>
<dbReference type="Pfam" id="PF14529">
    <property type="entry name" value="Exo_endo_phos_2"/>
    <property type="match status" value="1"/>
</dbReference>
<keyword evidence="4" id="KW-1185">Reference proteome</keyword>
<dbReference type="EMBL" id="CAKKLH010000071">
    <property type="protein sequence ID" value="CAH0102038.1"/>
    <property type="molecule type" value="Genomic_DNA"/>
</dbReference>
<proteinExistence type="predicted"/>
<dbReference type="PANTHER" id="PTHR33273">
    <property type="entry name" value="DOMAIN-CONTAINING PROTEIN, PUTATIVE-RELATED"/>
    <property type="match status" value="1"/>
</dbReference>
<dbReference type="AlphaFoldDB" id="A0A8J2RLN2"/>
<dbReference type="GO" id="GO:0003824">
    <property type="term" value="F:catalytic activity"/>
    <property type="evidence" value="ECO:0007669"/>
    <property type="project" value="InterPro"/>
</dbReference>
<feature type="domain" description="Endonuclease/exonuclease/phosphatase" evidence="2">
    <location>
        <begin position="390"/>
        <end position="505"/>
    </location>
</feature>
<dbReference type="InterPro" id="IPR036691">
    <property type="entry name" value="Endo/exonu/phosph_ase_sf"/>
</dbReference>
<protein>
    <recommendedName>
        <fullName evidence="2">Endonuclease/exonuclease/phosphatase domain-containing protein</fullName>
    </recommendedName>
</protein>
<evidence type="ECO:0000313" key="4">
    <source>
        <dbReference type="Proteomes" id="UP000789390"/>
    </source>
</evidence>
<evidence type="ECO:0000259" key="2">
    <source>
        <dbReference type="Pfam" id="PF14529"/>
    </source>
</evidence>
<feature type="region of interest" description="Disordered" evidence="1">
    <location>
        <begin position="238"/>
        <end position="269"/>
    </location>
</feature>
<organism evidence="3 4">
    <name type="scientific">Daphnia galeata</name>
    <dbReference type="NCBI Taxonomy" id="27404"/>
    <lineage>
        <taxon>Eukaryota</taxon>
        <taxon>Metazoa</taxon>
        <taxon>Ecdysozoa</taxon>
        <taxon>Arthropoda</taxon>
        <taxon>Crustacea</taxon>
        <taxon>Branchiopoda</taxon>
        <taxon>Diplostraca</taxon>
        <taxon>Cladocera</taxon>
        <taxon>Anomopoda</taxon>
        <taxon>Daphniidae</taxon>
        <taxon>Daphnia</taxon>
    </lineage>
</organism>
<sequence length="716" mass="80182">MASTSTESTIVPIFIKREDGKSFRQMKSKEIAEIVNELEEELGFFKKGGVSIATGGDLFIRPATKDQQLKLLKVNYVHKGKIMVTCKLPNAASGSRVTIHQVPLGDTDEEIYHALQDRGYKIVSVYRFKSQIGLGKAPTPTVALEFNENAPSEITLNGMMFKTRPYIPGPPRCSKKCQRLGHTSNHCREEKRCNNCGSRHEDMTNCQAPARCINCEGKHPASSPSCPKFLRMKQVTRPTTTEQDRSPIAHPTKHLSYSQALGEPSPPINHETEILKGKVEALQTDLAGIKAELAKVKTLEAKVGKLDTTVNHVRDSLATLEKGQQTSNSKLDRLVLLLAKLLPDTDTEDMDTSQPEETRPVATGTRPAVSKSTRRVSITTENNGRNEMLDIISMYIPNGQACDEDELTQLHRLTSNNTIFCGDYNARHGLWDTRSTHPNHSGRILANLLEKEKNIMLATPPNLGTRQCPSTLKFTTIDLAIMSPHLAATAELKRGPFIGSDHLPIHIQLVTKPMQFSNRPPSWNFSEANWENWNTSIRQTIESTDFHRTGDPSRKYQIFISALHSANTANNIKMKKTSNQMKAEPQRVWWTEECKKAVAQSRKARNACDPARVSCESNKAVWREKEIQKKKTIIKAKKEALNKHINSLNPKSSPTKTWAFAKALTRGTTPPDLFSSPIKDPKTRLLTTDFKEKARILACQYDHSDGILPDNPRFEQ</sequence>
<evidence type="ECO:0000256" key="1">
    <source>
        <dbReference type="SAM" id="MobiDB-lite"/>
    </source>
</evidence>
<dbReference type="Gene3D" id="3.60.10.10">
    <property type="entry name" value="Endonuclease/exonuclease/phosphatase"/>
    <property type="match status" value="1"/>
</dbReference>
<evidence type="ECO:0000313" key="3">
    <source>
        <dbReference type="EMBL" id="CAH0102038.1"/>
    </source>
</evidence>
<dbReference type="Proteomes" id="UP000789390">
    <property type="component" value="Unassembled WGS sequence"/>
</dbReference>
<accession>A0A8J2RLN2</accession>
<dbReference type="OrthoDB" id="6431089at2759"/>
<feature type="region of interest" description="Disordered" evidence="1">
    <location>
        <begin position="346"/>
        <end position="375"/>
    </location>
</feature>